<dbReference type="InterPro" id="IPR038610">
    <property type="entry name" value="FliK-like_C_sf"/>
</dbReference>
<evidence type="ECO:0000313" key="6">
    <source>
        <dbReference type="EMBL" id="VAW89275.1"/>
    </source>
</evidence>
<accession>A0A3B0Z751</accession>
<feature type="domain" description="Flagellar hook-length control protein-like C-terminal" evidence="5">
    <location>
        <begin position="281"/>
        <end position="364"/>
    </location>
</feature>
<proteinExistence type="inferred from homology"/>
<evidence type="ECO:0000256" key="3">
    <source>
        <dbReference type="ARBA" id="ARBA00022795"/>
    </source>
</evidence>
<feature type="compositionally biased region" description="Acidic residues" evidence="4">
    <location>
        <begin position="379"/>
        <end position="397"/>
    </location>
</feature>
<evidence type="ECO:0000259" key="5">
    <source>
        <dbReference type="Pfam" id="PF02120"/>
    </source>
</evidence>
<dbReference type="Pfam" id="PF02120">
    <property type="entry name" value="Flg_hook"/>
    <property type="match status" value="1"/>
</dbReference>
<dbReference type="PANTHER" id="PTHR37533">
    <property type="entry name" value="FLAGELLAR HOOK-LENGTH CONTROL PROTEIN"/>
    <property type="match status" value="1"/>
</dbReference>
<feature type="region of interest" description="Disordered" evidence="4">
    <location>
        <begin position="368"/>
        <end position="397"/>
    </location>
</feature>
<dbReference type="InterPro" id="IPR001635">
    <property type="entry name" value="Flag_hook_Flik"/>
</dbReference>
<protein>
    <recommendedName>
        <fullName evidence="5">Flagellar hook-length control protein-like C-terminal domain-containing protein</fullName>
    </recommendedName>
</protein>
<dbReference type="InterPro" id="IPR052563">
    <property type="entry name" value="FliK"/>
</dbReference>
<gene>
    <name evidence="6" type="ORF">MNBD_GAMMA17-1230</name>
</gene>
<dbReference type="Gene3D" id="3.30.750.140">
    <property type="match status" value="1"/>
</dbReference>
<reference evidence="6" key="1">
    <citation type="submission" date="2018-06" db="EMBL/GenBank/DDBJ databases">
        <authorList>
            <person name="Zhirakovskaya E."/>
        </authorList>
    </citation>
    <scope>NUCLEOTIDE SEQUENCE</scope>
</reference>
<evidence type="ECO:0000256" key="1">
    <source>
        <dbReference type="ARBA" id="ARBA00003944"/>
    </source>
</evidence>
<dbReference type="PRINTS" id="PR01007">
    <property type="entry name" value="FLGHOOKFLIK"/>
</dbReference>
<feature type="region of interest" description="Disordered" evidence="4">
    <location>
        <begin position="225"/>
        <end position="258"/>
    </location>
</feature>
<organism evidence="6">
    <name type="scientific">hydrothermal vent metagenome</name>
    <dbReference type="NCBI Taxonomy" id="652676"/>
    <lineage>
        <taxon>unclassified sequences</taxon>
        <taxon>metagenomes</taxon>
        <taxon>ecological metagenomes</taxon>
    </lineage>
</organism>
<evidence type="ECO:0000256" key="4">
    <source>
        <dbReference type="SAM" id="MobiDB-lite"/>
    </source>
</evidence>
<dbReference type="AlphaFoldDB" id="A0A3B0Z751"/>
<feature type="region of interest" description="Disordered" evidence="4">
    <location>
        <begin position="1"/>
        <end position="27"/>
    </location>
</feature>
<comment type="similarity">
    <text evidence="2">Belongs to the FliK family.</text>
</comment>
<comment type="function">
    <text evidence="1">Controls the length of the flagellar hook.</text>
</comment>
<name>A0A3B0Z751_9ZZZZ</name>
<keyword evidence="3" id="KW-1005">Bacterial flagellum biogenesis</keyword>
<dbReference type="GO" id="GO:0009424">
    <property type="term" value="C:bacterial-type flagellum hook"/>
    <property type="evidence" value="ECO:0007669"/>
    <property type="project" value="InterPro"/>
</dbReference>
<sequence length="411" mass="43388">MQGLITNLTPNLTSGLNASDNASQSANGLNSAINGASGDKQASLPLFSNLLSSATHTEQAKFQSQTLNAFETETLPLERQLLPHSVTLGLTNRSVSGSLNISGQNDGSTEQALAAEGELLDDFNASKQAFMTPVVVADNVSRPQDLAGQMAASGTVAAQVGSHGQKNLQQDLMMRQLSAAPGEITDSELTASRFAPQLENGAMVGNGAQLSNLLRDAMLLKQQSTGGSESKISDSISSSTLGNLTTLSGEAKGSGESKSLMQASINTPFSQQAGWGEEMASRVKWMVNSQVQSAELKMNPSHLGPVEVKISVQSDQTTIHFSAQNGAVREALDSAMPRLREMLADNGVNLADVDVSDQSFAQQQKMFEQGRDAAGDEYASGEEPDDGEVEDTMMSDEGEMLLSSKIVDYYA</sequence>
<dbReference type="CDD" id="cd17470">
    <property type="entry name" value="T3SS_Flik_C"/>
    <property type="match status" value="1"/>
</dbReference>
<dbReference type="InterPro" id="IPR021136">
    <property type="entry name" value="Flagellar_hook_control-like_C"/>
</dbReference>
<dbReference type="GO" id="GO:0044780">
    <property type="term" value="P:bacterial-type flagellum assembly"/>
    <property type="evidence" value="ECO:0007669"/>
    <property type="project" value="InterPro"/>
</dbReference>
<dbReference type="EMBL" id="UOFQ01000129">
    <property type="protein sequence ID" value="VAW89275.1"/>
    <property type="molecule type" value="Genomic_DNA"/>
</dbReference>
<feature type="compositionally biased region" description="Low complexity" evidence="4">
    <location>
        <begin position="228"/>
        <end position="258"/>
    </location>
</feature>
<evidence type="ECO:0000256" key="2">
    <source>
        <dbReference type="ARBA" id="ARBA00009149"/>
    </source>
</evidence>
<dbReference type="PANTHER" id="PTHR37533:SF2">
    <property type="entry name" value="FLAGELLAR HOOK-LENGTH CONTROL PROTEIN"/>
    <property type="match status" value="1"/>
</dbReference>